<evidence type="ECO:0000313" key="2">
    <source>
        <dbReference type="Proteomes" id="UP000585614"/>
    </source>
</evidence>
<protein>
    <submittedName>
        <fullName evidence="1">Uncharacterized protein</fullName>
    </submittedName>
</protein>
<dbReference type="EMBL" id="JACAGC010000009">
    <property type="protein sequence ID" value="KAF6344866.1"/>
    <property type="molecule type" value="Genomic_DNA"/>
</dbReference>
<dbReference type="Proteomes" id="UP000585614">
    <property type="component" value="Unassembled WGS sequence"/>
</dbReference>
<sequence>MDLNSFPGHLLQEDFGGPYTSLSPPHFAGACRFTGAGGWTQEVACVNFFMYAAFDFGFPCAIESVTTGPRYAIRLVKSAANISNVKVKRISLTNIVIILKSQCSLVAAIASQSNSSETCLTENGLRKSLSPSSTVLALSVWEVPVASQKDGQLWLLGQGEGDTPLSQKRW</sequence>
<gene>
    <name evidence="1" type="ORF">mRhiFer1_010242</name>
</gene>
<name>A0A7J7X620_RHIFE</name>
<comment type="caution">
    <text evidence="1">The sequence shown here is derived from an EMBL/GenBank/DDBJ whole genome shotgun (WGS) entry which is preliminary data.</text>
</comment>
<accession>A0A7J7X620</accession>
<organism evidence="1 2">
    <name type="scientific">Rhinolophus ferrumequinum</name>
    <name type="common">Greater horseshoe bat</name>
    <dbReference type="NCBI Taxonomy" id="59479"/>
    <lineage>
        <taxon>Eukaryota</taxon>
        <taxon>Metazoa</taxon>
        <taxon>Chordata</taxon>
        <taxon>Craniata</taxon>
        <taxon>Vertebrata</taxon>
        <taxon>Euteleostomi</taxon>
        <taxon>Mammalia</taxon>
        <taxon>Eutheria</taxon>
        <taxon>Laurasiatheria</taxon>
        <taxon>Chiroptera</taxon>
        <taxon>Yinpterochiroptera</taxon>
        <taxon>Rhinolophoidea</taxon>
        <taxon>Rhinolophidae</taxon>
        <taxon>Rhinolophinae</taxon>
        <taxon>Rhinolophus</taxon>
    </lineage>
</organism>
<dbReference type="AlphaFoldDB" id="A0A7J7X620"/>
<evidence type="ECO:0000313" key="1">
    <source>
        <dbReference type="EMBL" id="KAF6344866.1"/>
    </source>
</evidence>
<proteinExistence type="predicted"/>
<reference evidence="1 2" key="1">
    <citation type="journal article" date="2020" name="Nature">
        <title>Six reference-quality genomes reveal evolution of bat adaptations.</title>
        <authorList>
            <person name="Jebb D."/>
            <person name="Huang Z."/>
            <person name="Pippel M."/>
            <person name="Hughes G.M."/>
            <person name="Lavrichenko K."/>
            <person name="Devanna P."/>
            <person name="Winkler S."/>
            <person name="Jermiin L.S."/>
            <person name="Skirmuntt E.C."/>
            <person name="Katzourakis A."/>
            <person name="Burkitt-Gray L."/>
            <person name="Ray D.A."/>
            <person name="Sullivan K.A.M."/>
            <person name="Roscito J.G."/>
            <person name="Kirilenko B.M."/>
            <person name="Davalos L.M."/>
            <person name="Corthals A.P."/>
            <person name="Power M.L."/>
            <person name="Jones G."/>
            <person name="Ransome R.D."/>
            <person name="Dechmann D.K.N."/>
            <person name="Locatelli A.G."/>
            <person name="Puechmaille S.J."/>
            <person name="Fedrigo O."/>
            <person name="Jarvis E.D."/>
            <person name="Hiller M."/>
            <person name="Vernes S.C."/>
            <person name="Myers E.W."/>
            <person name="Teeling E.C."/>
        </authorList>
    </citation>
    <scope>NUCLEOTIDE SEQUENCE [LARGE SCALE GENOMIC DNA]</scope>
    <source>
        <strain evidence="1">MRhiFer1</strain>
        <tissue evidence="1">Lung</tissue>
    </source>
</reference>